<evidence type="ECO:0000256" key="1">
    <source>
        <dbReference type="SAM" id="Phobius"/>
    </source>
</evidence>
<keyword evidence="1" id="KW-1133">Transmembrane helix</keyword>
<keyword evidence="1" id="KW-0812">Transmembrane</keyword>
<comment type="caution">
    <text evidence="2">The sequence shown here is derived from an EMBL/GenBank/DDBJ whole genome shotgun (WGS) entry which is preliminary data.</text>
</comment>
<organism evidence="2 3">
    <name type="scientific">Candidatus Falkowbacteria bacterium RIFOXYA2_FULL_47_9</name>
    <dbReference type="NCBI Taxonomy" id="1797995"/>
    <lineage>
        <taxon>Bacteria</taxon>
        <taxon>Candidatus Falkowiibacteriota</taxon>
    </lineage>
</organism>
<sequence length="447" mass="49598">MNLAFCIVALVLNLFIAYVLLKKWQDISQQGYLIAISSIIGVIGTFVFFAPTYNGLLKSFNATALASTFWGAVFAIAVLSGAIAAVAALVIYFSPWKTPVFRTLIWIGAAIVGLACGAAIINVAVDTMTWVYIVTTVVFVGVIASMIHYWDKGAQNRFSILVGYINILIISYTFAWGFFGYGAVISPNGIISTLVGNMFYLQPFILANVLVGMMCWVLGMKATIGRYALSITCMVEAIVLILTVALQLTGHINRFEVAAVRLVNQAKIINEDYLRKKSFSTRREGLTLSEAEKKLQNGFEKQNSAGHEEVKLALASAEEHLAAQRQIKEATMEVLQGYREATITIGNSLQAIQEYFADERYCRAEVTDQFVPFVELEHVRQFVTDGYFRYTSPQPFLLKDGATGEFRSCPASEQVMRVPITSTTEKIEIASLYPNRGFKVQWSFLQQ</sequence>
<dbReference type="Proteomes" id="UP000178925">
    <property type="component" value="Unassembled WGS sequence"/>
</dbReference>
<feature type="transmembrane region" description="Helical" evidence="1">
    <location>
        <begin position="69"/>
        <end position="92"/>
    </location>
</feature>
<feature type="transmembrane region" description="Helical" evidence="1">
    <location>
        <begin position="130"/>
        <end position="149"/>
    </location>
</feature>
<dbReference type="STRING" id="1797995.A2242_03145"/>
<evidence type="ECO:0000313" key="3">
    <source>
        <dbReference type="Proteomes" id="UP000178925"/>
    </source>
</evidence>
<evidence type="ECO:0000313" key="2">
    <source>
        <dbReference type="EMBL" id="OGF26579.1"/>
    </source>
</evidence>
<feature type="transmembrane region" description="Helical" evidence="1">
    <location>
        <begin position="227"/>
        <end position="248"/>
    </location>
</feature>
<name>A0A1F5SIV1_9BACT</name>
<dbReference type="AlphaFoldDB" id="A0A1F5SIV1"/>
<feature type="transmembrane region" description="Helical" evidence="1">
    <location>
        <begin position="199"/>
        <end position="220"/>
    </location>
</feature>
<dbReference type="EMBL" id="MFGC01000043">
    <property type="protein sequence ID" value="OGF26579.1"/>
    <property type="molecule type" value="Genomic_DNA"/>
</dbReference>
<reference evidence="2 3" key="1">
    <citation type="journal article" date="2016" name="Nat. Commun.">
        <title>Thousands of microbial genomes shed light on interconnected biogeochemical processes in an aquifer system.</title>
        <authorList>
            <person name="Anantharaman K."/>
            <person name="Brown C.T."/>
            <person name="Hug L.A."/>
            <person name="Sharon I."/>
            <person name="Castelle C.J."/>
            <person name="Probst A.J."/>
            <person name="Thomas B.C."/>
            <person name="Singh A."/>
            <person name="Wilkins M.J."/>
            <person name="Karaoz U."/>
            <person name="Brodie E.L."/>
            <person name="Williams K.H."/>
            <person name="Hubbard S.S."/>
            <person name="Banfield J.F."/>
        </authorList>
    </citation>
    <scope>NUCLEOTIDE SEQUENCE [LARGE SCALE GENOMIC DNA]</scope>
</reference>
<keyword evidence="1" id="KW-0472">Membrane</keyword>
<accession>A0A1F5SIV1</accession>
<feature type="transmembrane region" description="Helical" evidence="1">
    <location>
        <begin position="104"/>
        <end position="124"/>
    </location>
</feature>
<feature type="transmembrane region" description="Helical" evidence="1">
    <location>
        <begin position="31"/>
        <end position="49"/>
    </location>
</feature>
<protein>
    <submittedName>
        <fullName evidence="2">Uncharacterized protein</fullName>
    </submittedName>
</protein>
<gene>
    <name evidence="2" type="ORF">A2242_03145</name>
</gene>
<feature type="transmembrane region" description="Helical" evidence="1">
    <location>
        <begin position="6"/>
        <end position="24"/>
    </location>
</feature>
<proteinExistence type="predicted"/>
<feature type="transmembrane region" description="Helical" evidence="1">
    <location>
        <begin position="161"/>
        <end position="179"/>
    </location>
</feature>